<organism evidence="1 2">
    <name type="scientific">Trichophyton rubrum (strain ATCC MYA-4607 / CBS 118892)</name>
    <name type="common">Athlete's foot fungus</name>
    <dbReference type="NCBI Taxonomy" id="559305"/>
    <lineage>
        <taxon>Eukaryota</taxon>
        <taxon>Fungi</taxon>
        <taxon>Dikarya</taxon>
        <taxon>Ascomycota</taxon>
        <taxon>Pezizomycotina</taxon>
        <taxon>Eurotiomycetes</taxon>
        <taxon>Eurotiomycetidae</taxon>
        <taxon>Onygenales</taxon>
        <taxon>Arthrodermataceae</taxon>
        <taxon>Trichophyton</taxon>
    </lineage>
</organism>
<evidence type="ECO:0000313" key="1">
    <source>
        <dbReference type="EMBL" id="KFL61441.1"/>
    </source>
</evidence>
<reference evidence="2" key="1">
    <citation type="journal article" date="2012" name="MBio">
        <title>Comparative genome analysis of Trichophyton rubrum and related dermatophytes reveals candidate genes involved in infection.</title>
        <authorList>
            <person name="Martinez D.A."/>
            <person name="Oliver B.G."/>
            <person name="Graeser Y."/>
            <person name="Goldberg J.M."/>
            <person name="Li W."/>
            <person name="Martinez-Rossi N.M."/>
            <person name="Monod M."/>
            <person name="Shelest E."/>
            <person name="Barton R.C."/>
            <person name="Birch E."/>
            <person name="Brakhage A.A."/>
            <person name="Chen Z."/>
            <person name="Gurr S.J."/>
            <person name="Heiman D."/>
            <person name="Heitman J."/>
            <person name="Kosti I."/>
            <person name="Rossi A."/>
            <person name="Saif S."/>
            <person name="Samalova M."/>
            <person name="Saunders C.W."/>
            <person name="Shea T."/>
            <person name="Summerbell R.C."/>
            <person name="Xu J."/>
            <person name="Young S."/>
            <person name="Zeng Q."/>
            <person name="Birren B.W."/>
            <person name="Cuomo C.A."/>
            <person name="White T.C."/>
        </authorList>
    </citation>
    <scope>NUCLEOTIDE SEQUENCE [LARGE SCALE GENOMIC DNA]</scope>
    <source>
        <strain evidence="2">ATCC MYA-4607 / CBS 118892</strain>
    </source>
</reference>
<keyword evidence="2" id="KW-1185">Reference proteome</keyword>
<dbReference type="HOGENOM" id="CLU_2279456_0_0_1"/>
<evidence type="ECO:0000313" key="2">
    <source>
        <dbReference type="Proteomes" id="UP000008864"/>
    </source>
</evidence>
<sequence>MRMSMVAGAPSERVAIVGPRDDSPSSWYPIDMSSKYPRARSSLGIWKALASTVCRVAHFRRSSALMITGGAVLNGRESTLTIYLYGIPYEHGIRYRIYSSGG</sequence>
<dbReference type="RefSeq" id="XP_047606154.1">
    <property type="nucleotide sequence ID" value="XM_047751102.1"/>
</dbReference>
<dbReference type="Proteomes" id="UP000008864">
    <property type="component" value="Unassembled WGS sequence"/>
</dbReference>
<dbReference type="InParanoid" id="A0A080WG99"/>
<dbReference type="VEuPathDB" id="FungiDB:TERG_12091"/>
<dbReference type="EMBL" id="GG700651">
    <property type="protein sequence ID" value="KFL61441.1"/>
    <property type="molecule type" value="Genomic_DNA"/>
</dbReference>
<accession>A0A080WG99</accession>
<name>A0A080WG99_TRIRC</name>
<dbReference type="GeneID" id="71777381"/>
<proteinExistence type="predicted"/>
<protein>
    <submittedName>
        <fullName evidence="1">Uncharacterized protein</fullName>
    </submittedName>
</protein>
<dbReference type="AlphaFoldDB" id="A0A080WG99"/>
<gene>
    <name evidence="1" type="ORF">TERG_12091</name>
</gene>